<keyword evidence="2" id="KW-1185">Reference proteome</keyword>
<dbReference type="RefSeq" id="WP_381421082.1">
    <property type="nucleotide sequence ID" value="NZ_JBHSDH010000011.1"/>
</dbReference>
<evidence type="ECO:0000313" key="1">
    <source>
        <dbReference type="EMBL" id="MFC4291334.1"/>
    </source>
</evidence>
<sequence length="255" mass="29168">MTKPTILISIDTNAETEAEAFGRAFIQSLCDEDKRLVPEWLSTTESYKNPFLGIDDFVANWWAMPVKTLVDGKAFSEDFHGPAWKRKSSLASRGMINHGIVDIKYHKHLAGLWFECRWIKDVDFNHLFDGWVQLSHPEMGMLHVFTEPELHWQDYEVDSWFRTGSFGGPAKPGLPNIGWAMAYGEGYAGEVDAARIRAAGFPVDELDGVTVVRVTDKLNDVVDDFERFSARRAELKTLFRPDLFWIKEEPTQRPL</sequence>
<comment type="caution">
    <text evidence="1">The sequence shown here is derived from an EMBL/GenBank/DDBJ whole genome shotgun (WGS) entry which is preliminary data.</text>
</comment>
<dbReference type="Proteomes" id="UP001595887">
    <property type="component" value="Unassembled WGS sequence"/>
</dbReference>
<evidence type="ECO:0000313" key="2">
    <source>
        <dbReference type="Proteomes" id="UP001595887"/>
    </source>
</evidence>
<accession>A0ABV8RF61</accession>
<name>A0ABV8RF61_9SPHN</name>
<protein>
    <submittedName>
        <fullName evidence="1">Uncharacterized protein</fullName>
    </submittedName>
</protein>
<dbReference type="EMBL" id="JBHSDH010000011">
    <property type="protein sequence ID" value="MFC4291334.1"/>
    <property type="molecule type" value="Genomic_DNA"/>
</dbReference>
<gene>
    <name evidence="1" type="ORF">ACFOWX_02780</name>
</gene>
<proteinExistence type="predicted"/>
<reference evidence="2" key="1">
    <citation type="journal article" date="2019" name="Int. J. Syst. Evol. Microbiol.">
        <title>The Global Catalogue of Microorganisms (GCM) 10K type strain sequencing project: providing services to taxonomists for standard genome sequencing and annotation.</title>
        <authorList>
            <consortium name="The Broad Institute Genomics Platform"/>
            <consortium name="The Broad Institute Genome Sequencing Center for Infectious Disease"/>
            <person name="Wu L."/>
            <person name="Ma J."/>
        </authorList>
    </citation>
    <scope>NUCLEOTIDE SEQUENCE [LARGE SCALE GENOMIC DNA]</scope>
    <source>
        <strain evidence="2">CECT 8531</strain>
    </source>
</reference>
<organism evidence="1 2">
    <name type="scientific">Sphingorhabdus arenilitoris</name>
    <dbReference type="NCBI Taxonomy" id="1490041"/>
    <lineage>
        <taxon>Bacteria</taxon>
        <taxon>Pseudomonadati</taxon>
        <taxon>Pseudomonadota</taxon>
        <taxon>Alphaproteobacteria</taxon>
        <taxon>Sphingomonadales</taxon>
        <taxon>Sphingomonadaceae</taxon>
        <taxon>Sphingorhabdus</taxon>
    </lineage>
</organism>